<dbReference type="AlphaFoldDB" id="D7FR98"/>
<evidence type="ECO:0000313" key="7">
    <source>
        <dbReference type="EMBL" id="CBJ30689.1"/>
    </source>
</evidence>
<dbReference type="EMBL" id="FN648390">
    <property type="protein sequence ID" value="CBJ30689.1"/>
    <property type="molecule type" value="Genomic_DNA"/>
</dbReference>
<dbReference type="GO" id="GO:0007017">
    <property type="term" value="P:microtubule-based process"/>
    <property type="evidence" value="ECO:0007669"/>
    <property type="project" value="InterPro"/>
</dbReference>
<evidence type="ECO:0000256" key="3">
    <source>
        <dbReference type="ARBA" id="ARBA00022741"/>
    </source>
</evidence>
<dbReference type="InterPro" id="IPR003008">
    <property type="entry name" value="Tubulin_FtsZ_GTPase"/>
</dbReference>
<dbReference type="PRINTS" id="PR01519">
    <property type="entry name" value="EPSLNTUBULIN"/>
</dbReference>
<sequence>MVREIVSIHVGQCGNQIGRAFWKEALAEHASANVDGVFDDCMSTFFRNVDNRTNRNVAIGDGRQPIYDLKARAILIDMETGPVSETNRGELGELFDERQFVTGVSGAGNNWAHGNVIYGPEYNDELLEAVRRAAETCDSLQSFFLMHSLGGGTGSGLGTYLLTLLEDHFPDVYRFSTVVFPSEDDDVITSPYNSVLALSELTEHAHCVLPVDNASLANIVASWDSGPDLRPVGTGTSSGFDSMNSLVARLLTDLTASMRFAGDLNVDLNEITTNLVPFPRLHYLLSSVSPLPTRSSAEVFDGRTIPPAAAGFDGRPRRMAQMFSGAFSASNMLMRADPRFVAVVTSCDCNGTGHRLGWIRTFVGAYLMASHVCLPRELCRRSKFLACGLLVRGEVVVSDVNANIERLAAELDMVHWNPEGYKIGLCSVPPVGTTQSLLCLSNNCCIM</sequence>
<dbReference type="STRING" id="2880.D7FR98"/>
<comment type="similarity">
    <text evidence="1 5">Belongs to the tubulin family.</text>
</comment>
<dbReference type="PRINTS" id="PR01161">
    <property type="entry name" value="TUBULIN"/>
</dbReference>
<evidence type="ECO:0000256" key="2">
    <source>
        <dbReference type="ARBA" id="ARBA00022701"/>
    </source>
</evidence>
<dbReference type="GO" id="GO:0005525">
    <property type="term" value="F:GTP binding"/>
    <property type="evidence" value="ECO:0007669"/>
    <property type="project" value="UniProtKB-UniRule"/>
</dbReference>
<evidence type="ECO:0000256" key="1">
    <source>
        <dbReference type="ARBA" id="ARBA00009636"/>
    </source>
</evidence>
<evidence type="ECO:0000313" key="8">
    <source>
        <dbReference type="Proteomes" id="UP000002630"/>
    </source>
</evidence>
<dbReference type="InterPro" id="IPR004057">
    <property type="entry name" value="Epsilon_tubulin"/>
</dbReference>
<dbReference type="OrthoDB" id="1662883at2759"/>
<proteinExistence type="inferred from homology"/>
<dbReference type="EMBL" id="FN649752">
    <property type="protein sequence ID" value="CBJ30689.1"/>
    <property type="molecule type" value="Genomic_DNA"/>
</dbReference>
<dbReference type="InterPro" id="IPR037103">
    <property type="entry name" value="Tubulin/FtsZ-like_C"/>
</dbReference>
<feature type="domain" description="Tubulin/FtsZ GTPase" evidence="6">
    <location>
        <begin position="55"/>
        <end position="262"/>
    </location>
</feature>
<keyword evidence="3 5" id="KW-0547">Nucleotide-binding</keyword>
<dbReference type="InterPro" id="IPR008280">
    <property type="entry name" value="Tub_FtsZ_C"/>
</dbReference>
<dbReference type="PROSITE" id="PS00227">
    <property type="entry name" value="TUBULIN"/>
    <property type="match status" value="1"/>
</dbReference>
<keyword evidence="8" id="KW-1185">Reference proteome</keyword>
<name>D7FR98_ECTSI</name>
<keyword evidence="4 5" id="KW-0342">GTP-binding</keyword>
<dbReference type="InterPro" id="IPR017975">
    <property type="entry name" value="Tubulin_CS"/>
</dbReference>
<accession>D7FR98</accession>
<protein>
    <submittedName>
        <fullName evidence="7">Tubulin</fullName>
    </submittedName>
</protein>
<dbReference type="InterPro" id="IPR000217">
    <property type="entry name" value="Tubulin"/>
</dbReference>
<evidence type="ECO:0000256" key="5">
    <source>
        <dbReference type="RuleBase" id="RU000352"/>
    </source>
</evidence>
<dbReference type="InterPro" id="IPR018316">
    <property type="entry name" value="Tubulin/FtsZ_2-layer-sand-dom"/>
</dbReference>
<dbReference type="FunCoup" id="D7FR98">
    <property type="interactions" value="58"/>
</dbReference>
<keyword evidence="2 5" id="KW-0493">Microtubule</keyword>
<dbReference type="Gene3D" id="3.30.1330.20">
    <property type="entry name" value="Tubulin/FtsZ, C-terminal domain"/>
    <property type="match status" value="1"/>
</dbReference>
<dbReference type="SUPFAM" id="SSF52490">
    <property type="entry name" value="Tubulin nucleotide-binding domain-like"/>
    <property type="match status" value="1"/>
</dbReference>
<dbReference type="InParanoid" id="D7FR98"/>
<dbReference type="SMR" id="D7FR98"/>
<dbReference type="Pfam" id="PF00091">
    <property type="entry name" value="Tubulin"/>
    <property type="match status" value="1"/>
</dbReference>
<dbReference type="Pfam" id="PF03953">
    <property type="entry name" value="Tubulin_C"/>
    <property type="match status" value="1"/>
</dbReference>
<evidence type="ECO:0000259" key="6">
    <source>
        <dbReference type="SMART" id="SM00864"/>
    </source>
</evidence>
<dbReference type="CDD" id="cd02190">
    <property type="entry name" value="epsilon_tubulin"/>
    <property type="match status" value="1"/>
</dbReference>
<dbReference type="GO" id="GO:0005874">
    <property type="term" value="C:microtubule"/>
    <property type="evidence" value="ECO:0007669"/>
    <property type="project" value="UniProtKB-KW"/>
</dbReference>
<dbReference type="Gene3D" id="3.40.50.1440">
    <property type="entry name" value="Tubulin/FtsZ, GTPase domain"/>
    <property type="match status" value="1"/>
</dbReference>
<dbReference type="SMART" id="SM00864">
    <property type="entry name" value="Tubulin"/>
    <property type="match status" value="1"/>
</dbReference>
<organism evidence="7 8">
    <name type="scientific">Ectocarpus siliculosus</name>
    <name type="common">Brown alga</name>
    <name type="synonym">Conferva siliculosa</name>
    <dbReference type="NCBI Taxonomy" id="2880"/>
    <lineage>
        <taxon>Eukaryota</taxon>
        <taxon>Sar</taxon>
        <taxon>Stramenopiles</taxon>
        <taxon>Ochrophyta</taxon>
        <taxon>PX clade</taxon>
        <taxon>Phaeophyceae</taxon>
        <taxon>Ectocarpales</taxon>
        <taxon>Ectocarpaceae</taxon>
        <taxon>Ectocarpus</taxon>
    </lineage>
</organism>
<dbReference type="Proteomes" id="UP000002630">
    <property type="component" value="Linkage Group LG27"/>
</dbReference>
<reference evidence="7 8" key="1">
    <citation type="journal article" date="2010" name="Nature">
        <title>The Ectocarpus genome and the independent evolution of multicellularity in brown algae.</title>
        <authorList>
            <person name="Cock J.M."/>
            <person name="Sterck L."/>
            <person name="Rouze P."/>
            <person name="Scornet D."/>
            <person name="Allen A.E."/>
            <person name="Amoutzias G."/>
            <person name="Anthouard V."/>
            <person name="Artiguenave F."/>
            <person name="Aury J.M."/>
            <person name="Badger J.H."/>
            <person name="Beszteri B."/>
            <person name="Billiau K."/>
            <person name="Bonnet E."/>
            <person name="Bothwell J.H."/>
            <person name="Bowler C."/>
            <person name="Boyen C."/>
            <person name="Brownlee C."/>
            <person name="Carrano C.J."/>
            <person name="Charrier B."/>
            <person name="Cho G.Y."/>
            <person name="Coelho S.M."/>
            <person name="Collen J."/>
            <person name="Corre E."/>
            <person name="Da Silva C."/>
            <person name="Delage L."/>
            <person name="Delaroque N."/>
            <person name="Dittami S.M."/>
            <person name="Doulbeau S."/>
            <person name="Elias M."/>
            <person name="Farnham G."/>
            <person name="Gachon C.M."/>
            <person name="Gschloessl B."/>
            <person name="Heesch S."/>
            <person name="Jabbari K."/>
            <person name="Jubin C."/>
            <person name="Kawai H."/>
            <person name="Kimura K."/>
            <person name="Kloareg B."/>
            <person name="Kupper F.C."/>
            <person name="Lang D."/>
            <person name="Le Bail A."/>
            <person name="Leblanc C."/>
            <person name="Lerouge P."/>
            <person name="Lohr M."/>
            <person name="Lopez P.J."/>
            <person name="Martens C."/>
            <person name="Maumus F."/>
            <person name="Michel G."/>
            <person name="Miranda-Saavedra D."/>
            <person name="Morales J."/>
            <person name="Moreau H."/>
            <person name="Motomura T."/>
            <person name="Nagasato C."/>
            <person name="Napoli C.A."/>
            <person name="Nelson D.R."/>
            <person name="Nyvall-Collen P."/>
            <person name="Peters A.F."/>
            <person name="Pommier C."/>
            <person name="Potin P."/>
            <person name="Poulain J."/>
            <person name="Quesneville H."/>
            <person name="Read B."/>
            <person name="Rensing S.A."/>
            <person name="Ritter A."/>
            <person name="Rousvoal S."/>
            <person name="Samanta M."/>
            <person name="Samson G."/>
            <person name="Schroeder D.C."/>
            <person name="Segurens B."/>
            <person name="Strittmatter M."/>
            <person name="Tonon T."/>
            <person name="Tregear J.W."/>
            <person name="Valentin K."/>
            <person name="von Dassow P."/>
            <person name="Yamagishi T."/>
            <person name="Van de Peer Y."/>
            <person name="Wincker P."/>
        </authorList>
    </citation>
    <scope>NUCLEOTIDE SEQUENCE [LARGE SCALE GENOMIC DNA]</scope>
    <source>
        <strain evidence="8">Ec32 / CCAP1310/4</strain>
    </source>
</reference>
<dbReference type="SUPFAM" id="SSF55307">
    <property type="entry name" value="Tubulin C-terminal domain-like"/>
    <property type="match status" value="1"/>
</dbReference>
<gene>
    <name evidence="7" type="ORF">Esi_0212_0010</name>
</gene>
<dbReference type="OMA" id="KRAHLHH"/>
<dbReference type="InterPro" id="IPR036525">
    <property type="entry name" value="Tubulin/FtsZ_GTPase_sf"/>
</dbReference>
<dbReference type="PANTHER" id="PTHR11588">
    <property type="entry name" value="TUBULIN"/>
    <property type="match status" value="1"/>
</dbReference>
<dbReference type="FunFam" id="3.40.50.1440:FF:000049">
    <property type="entry name" value="Tubulin gamma chain"/>
    <property type="match status" value="1"/>
</dbReference>
<evidence type="ECO:0000256" key="4">
    <source>
        <dbReference type="ARBA" id="ARBA00023134"/>
    </source>
</evidence>
<dbReference type="eggNOG" id="KOG1375">
    <property type="taxonomic scope" value="Eukaryota"/>
</dbReference>